<proteinExistence type="predicted"/>
<dbReference type="Proteomes" id="UP001454036">
    <property type="component" value="Unassembled WGS sequence"/>
</dbReference>
<evidence type="ECO:0000313" key="1">
    <source>
        <dbReference type="EMBL" id="GAA0179922.1"/>
    </source>
</evidence>
<gene>
    <name evidence="1" type="ORF">LIER_42232</name>
</gene>
<keyword evidence="2" id="KW-1185">Reference proteome</keyword>
<accession>A0AAV3RQ83</accession>
<comment type="caution">
    <text evidence="1">The sequence shown here is derived from an EMBL/GenBank/DDBJ whole genome shotgun (WGS) entry which is preliminary data.</text>
</comment>
<dbReference type="AlphaFoldDB" id="A0AAV3RQ83"/>
<evidence type="ECO:0000313" key="2">
    <source>
        <dbReference type="Proteomes" id="UP001454036"/>
    </source>
</evidence>
<organism evidence="1 2">
    <name type="scientific">Lithospermum erythrorhizon</name>
    <name type="common">Purple gromwell</name>
    <name type="synonym">Lithospermum officinale var. erythrorhizon</name>
    <dbReference type="NCBI Taxonomy" id="34254"/>
    <lineage>
        <taxon>Eukaryota</taxon>
        <taxon>Viridiplantae</taxon>
        <taxon>Streptophyta</taxon>
        <taxon>Embryophyta</taxon>
        <taxon>Tracheophyta</taxon>
        <taxon>Spermatophyta</taxon>
        <taxon>Magnoliopsida</taxon>
        <taxon>eudicotyledons</taxon>
        <taxon>Gunneridae</taxon>
        <taxon>Pentapetalae</taxon>
        <taxon>asterids</taxon>
        <taxon>lamiids</taxon>
        <taxon>Boraginales</taxon>
        <taxon>Boraginaceae</taxon>
        <taxon>Boraginoideae</taxon>
        <taxon>Lithospermeae</taxon>
        <taxon>Lithospermum</taxon>
    </lineage>
</organism>
<reference evidence="1 2" key="1">
    <citation type="submission" date="2024-01" db="EMBL/GenBank/DDBJ databases">
        <title>The complete chloroplast genome sequence of Lithospermum erythrorhizon: insights into the phylogenetic relationship among Boraginaceae species and the maternal lineages of purple gromwells.</title>
        <authorList>
            <person name="Okada T."/>
            <person name="Watanabe K."/>
        </authorList>
    </citation>
    <scope>NUCLEOTIDE SEQUENCE [LARGE SCALE GENOMIC DNA]</scope>
</reference>
<protein>
    <recommendedName>
        <fullName evidence="3">DUF4283 domain-containing protein</fullName>
    </recommendedName>
</protein>
<sequence>MGVTCISSTKIRFSLHAMEEETVPVQLEETDFSDGIIGCELSFYVKVHSERDGFVSTQGFTFAMARAWNCKDIRVSRIQGSILQVFFATERDKERVMKQGPWCFHNKLVVVEN</sequence>
<name>A0AAV3RQ83_LITER</name>
<evidence type="ECO:0008006" key="3">
    <source>
        <dbReference type="Google" id="ProtNLM"/>
    </source>
</evidence>
<dbReference type="EMBL" id="BAABME010028524">
    <property type="protein sequence ID" value="GAA0179922.1"/>
    <property type="molecule type" value="Genomic_DNA"/>
</dbReference>